<keyword evidence="1" id="KW-0812">Transmembrane</keyword>
<proteinExistence type="predicted"/>
<feature type="transmembrane region" description="Helical" evidence="1">
    <location>
        <begin position="12"/>
        <end position="31"/>
    </location>
</feature>
<dbReference type="AlphaFoldDB" id="A0A382QP32"/>
<evidence type="ECO:0000256" key="1">
    <source>
        <dbReference type="SAM" id="Phobius"/>
    </source>
</evidence>
<sequence length="125" mass="14311">MFQTGYIMSRRADLIWFLGLPFAAVLMALGAQRWLPFVAVASVNLWITVPHHYATWVRTYGMPEDWQRFKERLLIGPVLIVLLTAAGLVWAPITLLLVVMAWDHQHSIMQQHGFSRIYDFKAGTG</sequence>
<feature type="transmembrane region" description="Helical" evidence="1">
    <location>
        <begin position="37"/>
        <end position="57"/>
    </location>
</feature>
<keyword evidence="1" id="KW-0472">Membrane</keyword>
<feature type="transmembrane region" description="Helical" evidence="1">
    <location>
        <begin position="78"/>
        <end position="102"/>
    </location>
</feature>
<reference evidence="2" key="1">
    <citation type="submission" date="2018-05" db="EMBL/GenBank/DDBJ databases">
        <authorList>
            <person name="Lanie J.A."/>
            <person name="Ng W.-L."/>
            <person name="Kazmierczak K.M."/>
            <person name="Andrzejewski T.M."/>
            <person name="Davidsen T.M."/>
            <person name="Wayne K.J."/>
            <person name="Tettelin H."/>
            <person name="Glass J.I."/>
            <person name="Rusch D."/>
            <person name="Podicherti R."/>
            <person name="Tsui H.-C.T."/>
            <person name="Winkler M.E."/>
        </authorList>
    </citation>
    <scope>NUCLEOTIDE SEQUENCE</scope>
</reference>
<dbReference type="EMBL" id="UINC01115470">
    <property type="protein sequence ID" value="SVC86522.1"/>
    <property type="molecule type" value="Genomic_DNA"/>
</dbReference>
<accession>A0A382QP32</accession>
<gene>
    <name evidence="2" type="ORF">METZ01_LOCUS339376</name>
</gene>
<name>A0A382QP32_9ZZZZ</name>
<protein>
    <submittedName>
        <fullName evidence="2">Uncharacterized protein</fullName>
    </submittedName>
</protein>
<keyword evidence="1" id="KW-1133">Transmembrane helix</keyword>
<feature type="non-terminal residue" evidence="2">
    <location>
        <position position="125"/>
    </location>
</feature>
<organism evidence="2">
    <name type="scientific">marine metagenome</name>
    <dbReference type="NCBI Taxonomy" id="408172"/>
    <lineage>
        <taxon>unclassified sequences</taxon>
        <taxon>metagenomes</taxon>
        <taxon>ecological metagenomes</taxon>
    </lineage>
</organism>
<evidence type="ECO:0000313" key="2">
    <source>
        <dbReference type="EMBL" id="SVC86522.1"/>
    </source>
</evidence>